<dbReference type="OrthoDB" id="10019870at2"/>
<comment type="caution">
    <text evidence="2">The sequence shown here is derived from an EMBL/GenBank/DDBJ whole genome shotgun (WGS) entry which is preliminary data.</text>
</comment>
<name>A0A4V5TJY4_9ACTN</name>
<feature type="compositionally biased region" description="Basic residues" evidence="1">
    <location>
        <begin position="178"/>
        <end position="190"/>
    </location>
</feature>
<organism evidence="2 3">
    <name type="scientific">Nocardioides jishulii</name>
    <dbReference type="NCBI Taxonomy" id="2575440"/>
    <lineage>
        <taxon>Bacteria</taxon>
        <taxon>Bacillati</taxon>
        <taxon>Actinomycetota</taxon>
        <taxon>Actinomycetes</taxon>
        <taxon>Propionibacteriales</taxon>
        <taxon>Nocardioidaceae</taxon>
        <taxon>Nocardioides</taxon>
    </lineage>
</organism>
<evidence type="ECO:0000256" key="1">
    <source>
        <dbReference type="SAM" id="MobiDB-lite"/>
    </source>
</evidence>
<feature type="compositionally biased region" description="Basic residues" evidence="1">
    <location>
        <begin position="198"/>
        <end position="214"/>
    </location>
</feature>
<dbReference type="AlphaFoldDB" id="A0A4V5TJY4"/>
<sequence>MSSDHKRPLYAFAVVALLCALFVGNGLRSDAFVGMLQVVESPRMALPHLAPREDAPAMVSDVARTPVSGSATRSAPETTAEAKGKAPVKPRSAAKGDGRTSAPQVRGHQLGRDQAKGRDKTPGKRHPKSHHGGEGKAHGPHTSHGKNKSNGKGDRPGRAQGKSDGRGKAHGKTDGRGKAHGKTGGRGKAHGKSDGRGKAHGKSRGHGKGGRGHR</sequence>
<proteinExistence type="predicted"/>
<dbReference type="EMBL" id="SZPY01000003">
    <property type="protein sequence ID" value="TKI61403.1"/>
    <property type="molecule type" value="Genomic_DNA"/>
</dbReference>
<evidence type="ECO:0000313" key="2">
    <source>
        <dbReference type="EMBL" id="TKI61403.1"/>
    </source>
</evidence>
<feature type="compositionally biased region" description="Basic and acidic residues" evidence="1">
    <location>
        <begin position="151"/>
        <end position="177"/>
    </location>
</feature>
<feature type="compositionally biased region" description="Polar residues" evidence="1">
    <location>
        <begin position="67"/>
        <end position="77"/>
    </location>
</feature>
<accession>A0A4V5TJY4</accession>
<protein>
    <submittedName>
        <fullName evidence="2">Uncharacterized protein</fullName>
    </submittedName>
</protein>
<dbReference type="Proteomes" id="UP000307808">
    <property type="component" value="Unassembled WGS sequence"/>
</dbReference>
<feature type="compositionally biased region" description="Basic and acidic residues" evidence="1">
    <location>
        <begin position="110"/>
        <end position="122"/>
    </location>
</feature>
<dbReference type="RefSeq" id="WP_137066272.1">
    <property type="nucleotide sequence ID" value="NZ_CP040748.1"/>
</dbReference>
<feature type="region of interest" description="Disordered" evidence="1">
    <location>
        <begin position="50"/>
        <end position="214"/>
    </location>
</feature>
<keyword evidence="3" id="KW-1185">Reference proteome</keyword>
<reference evidence="2 3" key="1">
    <citation type="submission" date="2019-04" db="EMBL/GenBank/DDBJ databases">
        <authorList>
            <person name="Dong K."/>
        </authorList>
    </citation>
    <scope>NUCLEOTIDE SEQUENCE [LARGE SCALE GENOMIC DNA]</scope>
    <source>
        <strain evidence="3">dk3543</strain>
    </source>
</reference>
<evidence type="ECO:0000313" key="3">
    <source>
        <dbReference type="Proteomes" id="UP000307808"/>
    </source>
</evidence>
<feature type="compositionally biased region" description="Basic residues" evidence="1">
    <location>
        <begin position="138"/>
        <end position="149"/>
    </location>
</feature>
<gene>
    <name evidence="2" type="ORF">FC770_11405</name>
</gene>